<evidence type="ECO:0000256" key="8">
    <source>
        <dbReference type="PIRNR" id="PIRNR005096"/>
    </source>
</evidence>
<dbReference type="InterPro" id="IPR015443">
    <property type="entry name" value="Aldose_1-epimerase"/>
</dbReference>
<dbReference type="PANTHER" id="PTHR10091:SF0">
    <property type="entry name" value="GALACTOSE MUTAROTASE"/>
    <property type="match status" value="1"/>
</dbReference>
<name>A0AA37KI72_9BACT</name>
<dbReference type="Pfam" id="PF01263">
    <property type="entry name" value="Aldose_epim"/>
    <property type="match status" value="1"/>
</dbReference>
<dbReference type="GO" id="GO:0006006">
    <property type="term" value="P:glucose metabolic process"/>
    <property type="evidence" value="ECO:0007669"/>
    <property type="project" value="TreeGrafter"/>
</dbReference>
<evidence type="ECO:0000313" key="11">
    <source>
        <dbReference type="EMBL" id="GKH83034.1"/>
    </source>
</evidence>
<dbReference type="Gene3D" id="2.70.98.10">
    <property type="match status" value="1"/>
</dbReference>
<feature type="active site" description="Proton donor" evidence="9">
    <location>
        <position position="210"/>
    </location>
</feature>
<keyword evidence="7 8" id="KW-0119">Carbohydrate metabolism</keyword>
<evidence type="ECO:0000256" key="7">
    <source>
        <dbReference type="ARBA" id="ARBA00023277"/>
    </source>
</evidence>
<evidence type="ECO:0000256" key="2">
    <source>
        <dbReference type="ARBA" id="ARBA00005028"/>
    </source>
</evidence>
<dbReference type="InterPro" id="IPR047215">
    <property type="entry name" value="Galactose_mutarotase-like"/>
</dbReference>
<dbReference type="Proteomes" id="UP001055104">
    <property type="component" value="Unassembled WGS sequence"/>
</dbReference>
<comment type="catalytic activity">
    <reaction evidence="8">
        <text>alpha-D-glucose = beta-D-glucose</text>
        <dbReference type="Rhea" id="RHEA:10264"/>
        <dbReference type="ChEBI" id="CHEBI:15903"/>
        <dbReference type="ChEBI" id="CHEBI:17925"/>
        <dbReference type="EC" id="5.1.3.3"/>
    </reaction>
</comment>
<dbReference type="EC" id="5.1.3.3" evidence="8"/>
<keyword evidence="5" id="KW-0106">Calcium</keyword>
<dbReference type="EMBL" id="BQOB01000001">
    <property type="protein sequence ID" value="GKH83034.1"/>
    <property type="molecule type" value="Genomic_DNA"/>
</dbReference>
<dbReference type="GO" id="GO:0033499">
    <property type="term" value="P:galactose catabolic process via UDP-galactose, Leloir pathway"/>
    <property type="evidence" value="ECO:0007669"/>
    <property type="project" value="TreeGrafter"/>
</dbReference>
<organism evidence="11 12">
    <name type="scientific">Phocaeicola dorei</name>
    <dbReference type="NCBI Taxonomy" id="357276"/>
    <lineage>
        <taxon>Bacteria</taxon>
        <taxon>Pseudomonadati</taxon>
        <taxon>Bacteroidota</taxon>
        <taxon>Bacteroidia</taxon>
        <taxon>Bacteroidales</taxon>
        <taxon>Bacteroidaceae</taxon>
        <taxon>Phocaeicola</taxon>
    </lineage>
</organism>
<sequence>MNDMSGKHGIVCMGLLMLLSSCHDDKQVTASGLQRKDFQTEVNGQYTDLFTLSNKKGMEVCITNYGARVVSILVPDKNGKREDVVCGFSTIGEYMEQRQNFGSTVGRYIGRILNARFTLDGVEHKLVPNNGKSGHISHGGNPGFADRIWKVEQADTYTVRLSYLSPDGENGFPGNLKVMLVYSLGEDENALDLTYEATTDAPTVLNLSHHSFFNISGDFTKSVEDQQLWVDADRFTPYDDKKCVTGEYLPVAGTPLDFRMPHTIGERIDADYPQLKVVNGYDHTWELNTKGDDTRPAAWVYDPTSGRKMEIFTTEPGIQIYTGNGLKGKMTGKRGIAYPFRSAVCFETMHFQDSPNQPEFPSTVLRPGEVFHSHTVYKFE</sequence>
<dbReference type="PIRSF" id="PIRSF005096">
    <property type="entry name" value="GALM"/>
    <property type="match status" value="1"/>
</dbReference>
<evidence type="ECO:0000256" key="9">
    <source>
        <dbReference type="PIRSR" id="PIRSR005096-1"/>
    </source>
</evidence>
<keyword evidence="6 8" id="KW-0413">Isomerase</keyword>
<accession>A0AA37KI72</accession>
<protein>
    <recommendedName>
        <fullName evidence="8">Aldose 1-epimerase</fullName>
        <ecNumber evidence="8">5.1.3.3</ecNumber>
    </recommendedName>
</protein>
<evidence type="ECO:0000256" key="3">
    <source>
        <dbReference type="ARBA" id="ARBA00006206"/>
    </source>
</evidence>
<feature type="active site" description="Proton acceptor" evidence="9">
    <location>
        <position position="347"/>
    </location>
</feature>
<dbReference type="SUPFAM" id="SSF74650">
    <property type="entry name" value="Galactose mutarotase-like"/>
    <property type="match status" value="1"/>
</dbReference>
<evidence type="ECO:0000256" key="4">
    <source>
        <dbReference type="ARBA" id="ARBA00011245"/>
    </source>
</evidence>
<evidence type="ECO:0000256" key="6">
    <source>
        <dbReference type="ARBA" id="ARBA00023235"/>
    </source>
</evidence>
<feature type="binding site" evidence="10">
    <location>
        <position position="282"/>
    </location>
    <ligand>
        <name>beta-D-galactose</name>
        <dbReference type="ChEBI" id="CHEBI:27667"/>
    </ligand>
</feature>
<comment type="similarity">
    <text evidence="3 8">Belongs to the aldose epimerase family.</text>
</comment>
<evidence type="ECO:0000256" key="5">
    <source>
        <dbReference type="ARBA" id="ARBA00022837"/>
    </source>
</evidence>
<dbReference type="CDD" id="cd09019">
    <property type="entry name" value="galactose_mutarotase_like"/>
    <property type="match status" value="1"/>
</dbReference>
<evidence type="ECO:0000256" key="10">
    <source>
        <dbReference type="PIRSR" id="PIRSR005096-2"/>
    </source>
</evidence>
<gene>
    <name evidence="11" type="ORF">CE91St7_39180</name>
</gene>
<evidence type="ECO:0000313" key="12">
    <source>
        <dbReference type="Proteomes" id="UP001055104"/>
    </source>
</evidence>
<dbReference type="GO" id="GO:0004034">
    <property type="term" value="F:aldose 1-epimerase activity"/>
    <property type="evidence" value="ECO:0007669"/>
    <property type="project" value="UniProtKB-EC"/>
</dbReference>
<proteinExistence type="inferred from homology"/>
<dbReference type="NCBIfam" id="NF008277">
    <property type="entry name" value="PRK11055.1"/>
    <property type="match status" value="1"/>
</dbReference>
<dbReference type="GO" id="GO:0030246">
    <property type="term" value="F:carbohydrate binding"/>
    <property type="evidence" value="ECO:0007669"/>
    <property type="project" value="InterPro"/>
</dbReference>
<dbReference type="PANTHER" id="PTHR10091">
    <property type="entry name" value="ALDOSE-1-EPIMERASE"/>
    <property type="match status" value="1"/>
</dbReference>
<comment type="pathway">
    <text evidence="2 8">Carbohydrate metabolism; hexose metabolism.</text>
</comment>
<comment type="cofactor">
    <cofactor evidence="1">
        <name>Ca(2+)</name>
        <dbReference type="ChEBI" id="CHEBI:29108"/>
    </cofactor>
</comment>
<comment type="subunit">
    <text evidence="4">Monomer.</text>
</comment>
<dbReference type="PROSITE" id="PS51257">
    <property type="entry name" value="PROKAR_LIPOPROTEIN"/>
    <property type="match status" value="1"/>
</dbReference>
<dbReference type="InterPro" id="IPR014718">
    <property type="entry name" value="GH-type_carb-bd"/>
</dbReference>
<dbReference type="GO" id="GO:0005737">
    <property type="term" value="C:cytoplasm"/>
    <property type="evidence" value="ECO:0007669"/>
    <property type="project" value="TreeGrafter"/>
</dbReference>
<dbReference type="InterPro" id="IPR011013">
    <property type="entry name" value="Gal_mutarotase_sf_dom"/>
</dbReference>
<dbReference type="InterPro" id="IPR008183">
    <property type="entry name" value="Aldose_1/G6P_1-epimerase"/>
</dbReference>
<reference evidence="11" key="1">
    <citation type="submission" date="2022-01" db="EMBL/GenBank/DDBJ databases">
        <title>Novel bile acid biosynthetic pathways are enriched in the microbiome of centenarians.</title>
        <authorList>
            <person name="Sato Y."/>
            <person name="Atarashi K."/>
            <person name="Plichta R.D."/>
            <person name="Arai Y."/>
            <person name="Sasajima S."/>
            <person name="Kearney M.S."/>
            <person name="Suda W."/>
            <person name="Takeshita K."/>
            <person name="Sasaki T."/>
            <person name="Okamoto S."/>
            <person name="Skelly N.A."/>
            <person name="Okamura Y."/>
            <person name="Vlamakis H."/>
            <person name="Li Y."/>
            <person name="Tanoue T."/>
            <person name="Takei H."/>
            <person name="Nittono H."/>
            <person name="Narushima S."/>
            <person name="Irie J."/>
            <person name="Itoh H."/>
            <person name="Moriya K."/>
            <person name="Sugiura Y."/>
            <person name="Suematsu M."/>
            <person name="Moritoki N."/>
            <person name="Shibata S."/>
            <person name="Littman R.D."/>
            <person name="Fischbach A.M."/>
            <person name="Uwamino Y."/>
            <person name="Inoue T."/>
            <person name="Honda A."/>
            <person name="Hattori M."/>
            <person name="Murai T."/>
            <person name="Xavier J.R."/>
            <person name="Hirose N."/>
            <person name="Honda K."/>
        </authorList>
    </citation>
    <scope>NUCLEOTIDE SEQUENCE</scope>
    <source>
        <strain evidence="11">CE91-St7</strain>
    </source>
</reference>
<evidence type="ECO:0000256" key="1">
    <source>
        <dbReference type="ARBA" id="ARBA00001913"/>
    </source>
</evidence>
<dbReference type="AlphaFoldDB" id="A0AA37KI72"/>
<comment type="caution">
    <text evidence="11">The sequence shown here is derived from an EMBL/GenBank/DDBJ whole genome shotgun (WGS) entry which is preliminary data.</text>
</comment>